<dbReference type="SUPFAM" id="SSF53649">
    <property type="entry name" value="Alkaline phosphatase-like"/>
    <property type="match status" value="1"/>
</dbReference>
<feature type="domain" description="Sulfatase N-terminal" evidence="6">
    <location>
        <begin position="77"/>
        <end position="429"/>
    </location>
</feature>
<accession>D2YC71</accession>
<dbReference type="AlphaFoldDB" id="D2YC71"/>
<comment type="PTM">
    <text evidence="5">The conversion to 3-oxoalanine (also known as C-formylglycine, FGly), of a serine or cysteine residue in prokaryotes and of a cysteine residue in eukaryotes, is critical for catalytic activity.</text>
</comment>
<protein>
    <submittedName>
        <fullName evidence="7">Sulfatase</fullName>
    </submittedName>
</protein>
<dbReference type="PANTHER" id="PTHR42693">
    <property type="entry name" value="ARYLSULFATASE FAMILY MEMBER"/>
    <property type="match status" value="1"/>
</dbReference>
<evidence type="ECO:0000256" key="4">
    <source>
        <dbReference type="ARBA" id="ARBA00022837"/>
    </source>
</evidence>
<organism evidence="7 8">
    <name type="scientific">Vibrio mimicus VM603</name>
    <dbReference type="NCBI Taxonomy" id="671074"/>
    <lineage>
        <taxon>Bacteria</taxon>
        <taxon>Pseudomonadati</taxon>
        <taxon>Pseudomonadota</taxon>
        <taxon>Gammaproteobacteria</taxon>
        <taxon>Vibrionales</taxon>
        <taxon>Vibrionaceae</taxon>
        <taxon>Vibrio</taxon>
    </lineage>
</organism>
<dbReference type="Pfam" id="PF00884">
    <property type="entry name" value="Sulfatase"/>
    <property type="match status" value="1"/>
</dbReference>
<evidence type="ECO:0000313" key="8">
    <source>
        <dbReference type="Proteomes" id="UP000004827"/>
    </source>
</evidence>
<reference evidence="7 8" key="1">
    <citation type="journal article" date="2009" name="BMC Evol. Biol.">
        <title>Genomic taxonomy of Vibrios.</title>
        <authorList>
            <person name="Thompson C.C."/>
            <person name="Vicente A.C."/>
            <person name="Souza R.C."/>
            <person name="Vasconcelos A.T."/>
            <person name="Vesth T."/>
            <person name="Alves N.Jr."/>
            <person name="Ussery D.W."/>
            <person name="Iida T."/>
            <person name="Thompson F.L."/>
        </authorList>
    </citation>
    <scope>NUCLEOTIDE SEQUENCE [LARGE SCALE GENOMIC DNA]</scope>
    <source>
        <strain evidence="7 8">VM603</strain>
    </source>
</reference>
<dbReference type="InterPro" id="IPR024607">
    <property type="entry name" value="Sulfatase_CS"/>
</dbReference>
<dbReference type="GO" id="GO:0004065">
    <property type="term" value="F:arylsulfatase activity"/>
    <property type="evidence" value="ECO:0007669"/>
    <property type="project" value="TreeGrafter"/>
</dbReference>
<keyword evidence="4" id="KW-0106">Calcium</keyword>
<sequence length="577" mass="65003">MSKPPSLEGGGLHPLSSRYHNMKFKRNLLTTSISLILVSHLLPSFASTQNSDNLKATKTNVAFSDIEISEYSTKGKPNIIILTVDDMGYGQMNFDQNTFNEESMKDQKVVDTYKIPIDEAINAAKNSTPTINKLIDTGVKINNGYVAHGVSGPSRAAIITGKAPAKFGVYSNIDAEQGIPVEEKFLPEIFQNHGYYTAAVGKWHLSKISNVAVDEAKQTRDYHDNFITYSGEQWQPQNRGFNYFMGFHTHGVAYYNSPALFRNRENIPAKGYVIDQFTNEAIGVVNKAKSNDAPFLLYLAYNAPHLPNDAPAPKQYQQRFKTGSQTADNFYASIYAVDQGVKRLLAQLKANDQYDNTLIMFTSDNGAVIDGPLPLNGEQKGFKSQVLSGGLHTPMFVWWNGRFHKTTKEFNKLTSSMDFFPTALDAAGIKIPEGLDGVSLLPYLNGEKTNSSPHKSLVWIAPYAHHFDEKNIPFWNNYHKYVRSESDDYPINPYTEQFSDFSWAVRTDRFSLIYNPEDKKIGLYKLEDVRHENEISEQYPNVVSAMKNDLAEFANKSKMPISKDNYDKFNKVISEIN</sequence>
<dbReference type="PROSITE" id="PS00523">
    <property type="entry name" value="SULFATASE_1"/>
    <property type="match status" value="1"/>
</dbReference>
<evidence type="ECO:0000256" key="3">
    <source>
        <dbReference type="ARBA" id="ARBA00022801"/>
    </source>
</evidence>
<dbReference type="InterPro" id="IPR017850">
    <property type="entry name" value="Alkaline_phosphatase_core_sf"/>
</dbReference>
<dbReference type="PANTHER" id="PTHR42693:SF53">
    <property type="entry name" value="ENDO-4-O-SULFATASE"/>
    <property type="match status" value="1"/>
</dbReference>
<keyword evidence="2" id="KW-0479">Metal-binding</keyword>
<name>D2YC71_VIBMI</name>
<evidence type="ECO:0000256" key="2">
    <source>
        <dbReference type="ARBA" id="ARBA00022723"/>
    </source>
</evidence>
<comment type="caution">
    <text evidence="7">The sequence shown here is derived from an EMBL/GenBank/DDBJ whole genome shotgun (WGS) entry which is preliminary data.</text>
</comment>
<evidence type="ECO:0000256" key="1">
    <source>
        <dbReference type="ARBA" id="ARBA00008779"/>
    </source>
</evidence>
<dbReference type="EMBL" id="ACYU01000039">
    <property type="protein sequence ID" value="EEW07708.1"/>
    <property type="molecule type" value="Genomic_DNA"/>
</dbReference>
<keyword evidence="3" id="KW-0378">Hydrolase</keyword>
<feature type="modified residue" description="3-oxoalanine (Ser)" evidence="5">
    <location>
        <position position="151"/>
    </location>
</feature>
<evidence type="ECO:0000259" key="6">
    <source>
        <dbReference type="Pfam" id="PF00884"/>
    </source>
</evidence>
<dbReference type="Gene3D" id="3.40.720.10">
    <property type="entry name" value="Alkaline Phosphatase, subunit A"/>
    <property type="match status" value="1"/>
</dbReference>
<evidence type="ECO:0000256" key="5">
    <source>
        <dbReference type="PIRSR" id="PIRSR600917-52"/>
    </source>
</evidence>
<proteinExistence type="inferred from homology"/>
<gene>
    <name evidence="7" type="ORF">VMB_11180</name>
</gene>
<dbReference type="InterPro" id="IPR050738">
    <property type="entry name" value="Sulfatase"/>
</dbReference>
<dbReference type="PROSITE" id="PS00149">
    <property type="entry name" value="SULFATASE_2"/>
    <property type="match status" value="1"/>
</dbReference>
<dbReference type="InterPro" id="IPR000917">
    <property type="entry name" value="Sulfatase_N"/>
</dbReference>
<comment type="similarity">
    <text evidence="1">Belongs to the sulfatase family.</text>
</comment>
<dbReference type="GO" id="GO:0046872">
    <property type="term" value="F:metal ion binding"/>
    <property type="evidence" value="ECO:0007669"/>
    <property type="project" value="UniProtKB-KW"/>
</dbReference>
<evidence type="ECO:0000313" key="7">
    <source>
        <dbReference type="EMBL" id="EEW07708.1"/>
    </source>
</evidence>
<dbReference type="Proteomes" id="UP000004827">
    <property type="component" value="Unassembled WGS sequence"/>
</dbReference>